<accession>G8TEQ2</accession>
<reference evidence="2 3" key="1">
    <citation type="submission" date="2011-12" db="EMBL/GenBank/DDBJ databases">
        <title>The complete genome of Niastella koreensis GR20-10.</title>
        <authorList>
            <consortium name="US DOE Joint Genome Institute (JGI-PGF)"/>
            <person name="Lucas S."/>
            <person name="Han J."/>
            <person name="Lapidus A."/>
            <person name="Bruce D."/>
            <person name="Goodwin L."/>
            <person name="Pitluck S."/>
            <person name="Peters L."/>
            <person name="Kyrpides N."/>
            <person name="Mavromatis K."/>
            <person name="Ivanova N."/>
            <person name="Mikhailova N."/>
            <person name="Davenport K."/>
            <person name="Saunders E."/>
            <person name="Detter J.C."/>
            <person name="Tapia R."/>
            <person name="Han C."/>
            <person name="Land M."/>
            <person name="Hauser L."/>
            <person name="Markowitz V."/>
            <person name="Cheng J.-F."/>
            <person name="Hugenholtz P."/>
            <person name="Woyke T."/>
            <person name="Wu D."/>
            <person name="Tindall B."/>
            <person name="Pomrenke H."/>
            <person name="Brambilla E."/>
            <person name="Klenk H.-P."/>
            <person name="Eisen J.A."/>
        </authorList>
    </citation>
    <scope>NUCLEOTIDE SEQUENCE [LARGE SCALE GENOMIC DNA]</scope>
    <source>
        <strain evidence="3">DSM 17620 / KACC 11465 / NBRC 106392 / GR20-10</strain>
    </source>
</reference>
<sequence length="190" mass="21769">MIRSLMTFLLAVSSLFCSAQMNKTDTTLRMLTYGMLELQSELVEHVVSPKYGFINYRVADCSVTKELKDSVARENKKVSNILEKRFGSDWEKKYNDEVAAILHLQAKAKALVKKEPYIADKMKLWNIDEYDGLLFLVVITDMPNVFDVFVSVYGKQPGEDEKVIKYELTVDVETNTVTQKNDTHKVTKPD</sequence>
<evidence type="ECO:0000313" key="2">
    <source>
        <dbReference type="EMBL" id="AEW00488.1"/>
    </source>
</evidence>
<keyword evidence="1" id="KW-0732">Signal</keyword>
<gene>
    <name evidence="2" type="ordered locus">Niako_4216</name>
</gene>
<feature type="chain" id="PRO_5003516267" description="DUF4252 domain-containing protein" evidence="1">
    <location>
        <begin position="20"/>
        <end position="190"/>
    </location>
</feature>
<dbReference type="KEGG" id="nko:Niako_4216"/>
<dbReference type="EMBL" id="CP003178">
    <property type="protein sequence ID" value="AEW00488.1"/>
    <property type="molecule type" value="Genomic_DNA"/>
</dbReference>
<organism evidence="2 3">
    <name type="scientific">Niastella koreensis (strain DSM 17620 / KACC 11465 / NBRC 106392 / GR20-10)</name>
    <dbReference type="NCBI Taxonomy" id="700598"/>
    <lineage>
        <taxon>Bacteria</taxon>
        <taxon>Pseudomonadati</taxon>
        <taxon>Bacteroidota</taxon>
        <taxon>Chitinophagia</taxon>
        <taxon>Chitinophagales</taxon>
        <taxon>Chitinophagaceae</taxon>
        <taxon>Niastella</taxon>
    </lineage>
</organism>
<evidence type="ECO:0008006" key="4">
    <source>
        <dbReference type="Google" id="ProtNLM"/>
    </source>
</evidence>
<dbReference type="OrthoDB" id="676237at2"/>
<proteinExistence type="predicted"/>
<feature type="signal peptide" evidence="1">
    <location>
        <begin position="1"/>
        <end position="19"/>
    </location>
</feature>
<dbReference type="AlphaFoldDB" id="G8TEQ2"/>
<dbReference type="RefSeq" id="WP_014220400.1">
    <property type="nucleotide sequence ID" value="NC_016609.1"/>
</dbReference>
<dbReference type="STRING" id="700598.Niako_4216"/>
<protein>
    <recommendedName>
        <fullName evidence="4">DUF4252 domain-containing protein</fullName>
    </recommendedName>
</protein>
<dbReference type="Proteomes" id="UP000005438">
    <property type="component" value="Chromosome"/>
</dbReference>
<evidence type="ECO:0000313" key="3">
    <source>
        <dbReference type="Proteomes" id="UP000005438"/>
    </source>
</evidence>
<evidence type="ECO:0000256" key="1">
    <source>
        <dbReference type="SAM" id="SignalP"/>
    </source>
</evidence>
<dbReference type="HOGENOM" id="CLU_1426625_0_0_10"/>
<name>G8TEQ2_NIAKG</name>